<keyword evidence="3" id="KW-1015">Disulfide bond</keyword>
<dbReference type="InterPro" id="IPR013098">
    <property type="entry name" value="Ig_I-set"/>
</dbReference>
<dbReference type="SUPFAM" id="SSF48726">
    <property type="entry name" value="Immunoglobulin"/>
    <property type="match status" value="4"/>
</dbReference>
<evidence type="ECO:0000256" key="4">
    <source>
        <dbReference type="ARBA" id="ARBA00023319"/>
    </source>
</evidence>
<dbReference type="OrthoDB" id="6138122at2759"/>
<dbReference type="EMBL" id="UYJE01001671">
    <property type="protein sequence ID" value="VDI04097.1"/>
    <property type="molecule type" value="Genomic_DNA"/>
</dbReference>
<dbReference type="SUPFAM" id="SSF57302">
    <property type="entry name" value="Snake toxin-like"/>
    <property type="match status" value="1"/>
</dbReference>
<feature type="domain" description="Ig-like" evidence="5">
    <location>
        <begin position="384"/>
        <end position="474"/>
    </location>
</feature>
<reference evidence="6" key="1">
    <citation type="submission" date="2018-11" db="EMBL/GenBank/DDBJ databases">
        <authorList>
            <person name="Alioto T."/>
            <person name="Alioto T."/>
        </authorList>
    </citation>
    <scope>NUCLEOTIDE SEQUENCE</scope>
</reference>
<dbReference type="PANTHER" id="PTHR12231">
    <property type="entry name" value="CTX-RELATED TYPE I TRANSMEMBRANE PROTEIN"/>
    <property type="match status" value="1"/>
</dbReference>
<dbReference type="InterPro" id="IPR003598">
    <property type="entry name" value="Ig_sub2"/>
</dbReference>
<evidence type="ECO:0000313" key="7">
    <source>
        <dbReference type="Proteomes" id="UP000596742"/>
    </source>
</evidence>
<evidence type="ECO:0000256" key="3">
    <source>
        <dbReference type="ARBA" id="ARBA00023157"/>
    </source>
</evidence>
<dbReference type="InterPro" id="IPR003599">
    <property type="entry name" value="Ig_sub"/>
</dbReference>
<keyword evidence="7" id="KW-1185">Reference proteome</keyword>
<dbReference type="PANTHER" id="PTHR12231:SF253">
    <property type="entry name" value="DPR-INTERACTING PROTEIN ETA, ISOFORM B-RELATED"/>
    <property type="match status" value="1"/>
</dbReference>
<dbReference type="InterPro" id="IPR051170">
    <property type="entry name" value="Neural/epithelial_adhesion"/>
</dbReference>
<dbReference type="InterPro" id="IPR013783">
    <property type="entry name" value="Ig-like_fold"/>
</dbReference>
<dbReference type="PROSITE" id="PS50835">
    <property type="entry name" value="IG_LIKE"/>
    <property type="match status" value="3"/>
</dbReference>
<dbReference type="Proteomes" id="UP000596742">
    <property type="component" value="Unassembled WGS sequence"/>
</dbReference>
<dbReference type="Pfam" id="PF13927">
    <property type="entry name" value="Ig_3"/>
    <property type="match status" value="2"/>
</dbReference>
<dbReference type="Pfam" id="PF07679">
    <property type="entry name" value="I-set"/>
    <property type="match status" value="1"/>
</dbReference>
<evidence type="ECO:0000313" key="6">
    <source>
        <dbReference type="EMBL" id="VDI04097.1"/>
    </source>
</evidence>
<dbReference type="AlphaFoldDB" id="A0A8B6CED6"/>
<dbReference type="SMART" id="SM00408">
    <property type="entry name" value="IGc2"/>
    <property type="match status" value="4"/>
</dbReference>
<sequence length="485" mass="53187">LECLHCEDVIHPSDCSTSTTCSEDDMCMTQEINMGGERRFKLSCHSKRQCNAIMGSSGLSFTFCMDCCDSNKCNNQLCSTAPTTTMLLTTTTIKPTQRPYISTNHSSITTRWGTKLKIFCYGHNVEQVKMQKRIGSLHLAGHMRTIAHNLHIYKMNSETAGKYTCTAHNYFGSTSTEYIIQYIPPETTTASATTLATTTAFMIPPMITLPQKLVIPEGKPSSVVACQVQGFPTPTVTWDTFDHKFPSNVQIHGPFLIIHNAGVYDSNTYFCKATNPAGTDIKFVHVIVNHTVKPTTLRPHIPPVISSTQIVEVRYGSSVTLNCNATGYPEPQITWHAHHKTIHQKTLQISNATFDDNALYLCIAINDAGQTQANTVVSVTGDAPQITVPPSSAVKHSGEIQSFLCEATGNPQPTITWSYTSYLHTSSRDSHTMPSHVTSSDGGRIQLTHIHDSGILKCTATNPYGTVSAHANILMSNRNDLVVGR</sequence>
<protein>
    <recommendedName>
        <fullName evidence="5">Ig-like domain-containing protein</fullName>
    </recommendedName>
</protein>
<keyword evidence="1" id="KW-0732">Signal</keyword>
<feature type="domain" description="Ig-like" evidence="5">
    <location>
        <begin position="204"/>
        <end position="282"/>
    </location>
</feature>
<keyword evidence="4" id="KW-0393">Immunoglobulin domain</keyword>
<name>A0A8B6CED6_MYTGA</name>
<dbReference type="InterPro" id="IPR036179">
    <property type="entry name" value="Ig-like_dom_sf"/>
</dbReference>
<evidence type="ECO:0000259" key="5">
    <source>
        <dbReference type="PROSITE" id="PS50835"/>
    </source>
</evidence>
<feature type="non-terminal residue" evidence="6">
    <location>
        <position position="485"/>
    </location>
</feature>
<feature type="domain" description="Ig-like" evidence="5">
    <location>
        <begin position="302"/>
        <end position="378"/>
    </location>
</feature>
<dbReference type="SMART" id="SM00409">
    <property type="entry name" value="IG"/>
    <property type="match status" value="4"/>
</dbReference>
<dbReference type="Gene3D" id="2.60.40.10">
    <property type="entry name" value="Immunoglobulins"/>
    <property type="match status" value="4"/>
</dbReference>
<proteinExistence type="predicted"/>
<dbReference type="InterPro" id="IPR045860">
    <property type="entry name" value="Snake_toxin-like_sf"/>
</dbReference>
<organism evidence="6 7">
    <name type="scientific">Mytilus galloprovincialis</name>
    <name type="common">Mediterranean mussel</name>
    <dbReference type="NCBI Taxonomy" id="29158"/>
    <lineage>
        <taxon>Eukaryota</taxon>
        <taxon>Metazoa</taxon>
        <taxon>Spiralia</taxon>
        <taxon>Lophotrochozoa</taxon>
        <taxon>Mollusca</taxon>
        <taxon>Bivalvia</taxon>
        <taxon>Autobranchia</taxon>
        <taxon>Pteriomorphia</taxon>
        <taxon>Mytilida</taxon>
        <taxon>Mytiloidea</taxon>
        <taxon>Mytilidae</taxon>
        <taxon>Mytilinae</taxon>
        <taxon>Mytilus</taxon>
    </lineage>
</organism>
<evidence type="ECO:0000256" key="2">
    <source>
        <dbReference type="ARBA" id="ARBA00022737"/>
    </source>
</evidence>
<comment type="caution">
    <text evidence="6">The sequence shown here is derived from an EMBL/GenBank/DDBJ whole genome shotgun (WGS) entry which is preliminary data.</text>
</comment>
<dbReference type="InterPro" id="IPR007110">
    <property type="entry name" value="Ig-like_dom"/>
</dbReference>
<evidence type="ECO:0000256" key="1">
    <source>
        <dbReference type="ARBA" id="ARBA00022729"/>
    </source>
</evidence>
<accession>A0A8B6CED6</accession>
<gene>
    <name evidence="6" type="ORF">MGAL_10B004555</name>
</gene>
<keyword evidence="2" id="KW-0677">Repeat</keyword>